<evidence type="ECO:0000256" key="8">
    <source>
        <dbReference type="ARBA" id="ARBA00022833"/>
    </source>
</evidence>
<comment type="subcellular location">
    <subcellularLocation>
        <location evidence="2">Membrane</location>
        <topology evidence="2">Multi-pass membrane protein</topology>
    </subcellularLocation>
</comment>
<comment type="cofactor">
    <cofactor evidence="1">
        <name>Zn(2+)</name>
        <dbReference type="ChEBI" id="CHEBI:29105"/>
    </cofactor>
</comment>
<keyword evidence="8" id="KW-0862">Zinc</keyword>
<evidence type="ECO:0000256" key="6">
    <source>
        <dbReference type="ARBA" id="ARBA00022723"/>
    </source>
</evidence>
<reference evidence="14 15" key="1">
    <citation type="submission" date="2022-10" db="EMBL/GenBank/DDBJ databases">
        <title>Luteolibacter flavescens strain MCCC 1K03193, whole genome shotgun sequencing project.</title>
        <authorList>
            <person name="Zhao G."/>
            <person name="Shen L."/>
        </authorList>
    </citation>
    <scope>NUCLEOTIDE SEQUENCE [LARGE SCALE GENOMIC DNA]</scope>
    <source>
        <strain evidence="14 15">MCCC 1K03193</strain>
    </source>
</reference>
<evidence type="ECO:0000256" key="5">
    <source>
        <dbReference type="ARBA" id="ARBA00022692"/>
    </source>
</evidence>
<organism evidence="14 15">
    <name type="scientific">Luteolibacter flavescens</name>
    <dbReference type="NCBI Taxonomy" id="1859460"/>
    <lineage>
        <taxon>Bacteria</taxon>
        <taxon>Pseudomonadati</taxon>
        <taxon>Verrucomicrobiota</taxon>
        <taxon>Verrucomicrobiia</taxon>
        <taxon>Verrucomicrobiales</taxon>
        <taxon>Verrucomicrobiaceae</taxon>
        <taxon>Luteolibacter</taxon>
    </lineage>
</organism>
<feature type="transmembrane region" description="Helical" evidence="12">
    <location>
        <begin position="196"/>
        <end position="226"/>
    </location>
</feature>
<name>A0ABT3FJ60_9BACT</name>
<evidence type="ECO:0000313" key="15">
    <source>
        <dbReference type="Proteomes" id="UP001207930"/>
    </source>
</evidence>
<evidence type="ECO:0000256" key="4">
    <source>
        <dbReference type="ARBA" id="ARBA00022670"/>
    </source>
</evidence>
<dbReference type="GO" id="GO:0008233">
    <property type="term" value="F:peptidase activity"/>
    <property type="evidence" value="ECO:0007669"/>
    <property type="project" value="UniProtKB-KW"/>
</dbReference>
<keyword evidence="6" id="KW-0479">Metal-binding</keyword>
<dbReference type="EMBL" id="JAPDDS010000001">
    <property type="protein sequence ID" value="MCW1883607.1"/>
    <property type="molecule type" value="Genomic_DNA"/>
</dbReference>
<evidence type="ECO:0000256" key="12">
    <source>
        <dbReference type="SAM" id="Phobius"/>
    </source>
</evidence>
<evidence type="ECO:0000256" key="11">
    <source>
        <dbReference type="ARBA" id="ARBA00023136"/>
    </source>
</evidence>
<feature type="domain" description="Peptidase M50" evidence="13">
    <location>
        <begin position="42"/>
        <end position="204"/>
    </location>
</feature>
<dbReference type="Pfam" id="PF02163">
    <property type="entry name" value="Peptidase_M50"/>
    <property type="match status" value="1"/>
</dbReference>
<dbReference type="GO" id="GO:0006508">
    <property type="term" value="P:proteolysis"/>
    <property type="evidence" value="ECO:0007669"/>
    <property type="project" value="UniProtKB-KW"/>
</dbReference>
<accession>A0ABT3FJ60</accession>
<comment type="caution">
    <text evidence="14">The sequence shown here is derived from an EMBL/GenBank/DDBJ whole genome shotgun (WGS) entry which is preliminary data.</text>
</comment>
<evidence type="ECO:0000256" key="3">
    <source>
        <dbReference type="ARBA" id="ARBA00007931"/>
    </source>
</evidence>
<sequence>MVRFTLFGIPVEIQPWFWLTIALLSGALFNPDPAGIQYGLIFILAATVSILVHELGHALTGRRLGGGYPKIVLWAMGGLAYNEGGRFTKSGRFWMIAAGPGAGFILGGLVFLIMVAVFGLSDAANLAGWSLIGMKPTLSAESLEFALNREPLMSLFRSMLWINFWWGVMNLLPVLPLDGGQITQLFVKPQKLVHQIAIAAAVATAVVGLVWRESLFMALLFGYLAWQNYQAMQSLYRR</sequence>
<dbReference type="PANTHER" id="PTHR39188:SF3">
    <property type="entry name" value="STAGE IV SPORULATION PROTEIN FB"/>
    <property type="match status" value="1"/>
</dbReference>
<keyword evidence="5 12" id="KW-0812">Transmembrane</keyword>
<keyword evidence="4 14" id="KW-0645">Protease</keyword>
<comment type="similarity">
    <text evidence="3">Belongs to the peptidase M50B family.</text>
</comment>
<evidence type="ECO:0000259" key="13">
    <source>
        <dbReference type="Pfam" id="PF02163"/>
    </source>
</evidence>
<keyword evidence="10" id="KW-0482">Metalloprotease</keyword>
<keyword evidence="7" id="KW-0378">Hydrolase</keyword>
<protein>
    <submittedName>
        <fullName evidence="14">Site-2 protease family protein</fullName>
    </submittedName>
</protein>
<keyword evidence="9 12" id="KW-1133">Transmembrane helix</keyword>
<evidence type="ECO:0000313" key="14">
    <source>
        <dbReference type="EMBL" id="MCW1883607.1"/>
    </source>
</evidence>
<dbReference type="RefSeq" id="WP_264499565.1">
    <property type="nucleotide sequence ID" value="NZ_JAPDDS010000001.1"/>
</dbReference>
<dbReference type="InterPro" id="IPR008915">
    <property type="entry name" value="Peptidase_M50"/>
</dbReference>
<evidence type="ECO:0000256" key="2">
    <source>
        <dbReference type="ARBA" id="ARBA00004141"/>
    </source>
</evidence>
<feature type="transmembrane region" description="Helical" evidence="12">
    <location>
        <begin position="93"/>
        <end position="120"/>
    </location>
</feature>
<evidence type="ECO:0000256" key="10">
    <source>
        <dbReference type="ARBA" id="ARBA00023049"/>
    </source>
</evidence>
<keyword evidence="15" id="KW-1185">Reference proteome</keyword>
<feature type="transmembrane region" description="Helical" evidence="12">
    <location>
        <begin position="159"/>
        <end position="176"/>
    </location>
</feature>
<feature type="transmembrane region" description="Helical" evidence="12">
    <location>
        <begin position="7"/>
        <end position="29"/>
    </location>
</feature>
<evidence type="ECO:0000256" key="7">
    <source>
        <dbReference type="ARBA" id="ARBA00022801"/>
    </source>
</evidence>
<dbReference type="PANTHER" id="PTHR39188">
    <property type="entry name" value="MEMBRANE-ASSOCIATED ZINC METALLOPROTEASE M50B"/>
    <property type="match status" value="1"/>
</dbReference>
<proteinExistence type="inferred from homology"/>
<dbReference type="Proteomes" id="UP001207930">
    <property type="component" value="Unassembled WGS sequence"/>
</dbReference>
<evidence type="ECO:0000256" key="9">
    <source>
        <dbReference type="ARBA" id="ARBA00022989"/>
    </source>
</evidence>
<gene>
    <name evidence="14" type="ORF">OKA04_02635</name>
</gene>
<keyword evidence="11 12" id="KW-0472">Membrane</keyword>
<evidence type="ECO:0000256" key="1">
    <source>
        <dbReference type="ARBA" id="ARBA00001947"/>
    </source>
</evidence>
<feature type="transmembrane region" description="Helical" evidence="12">
    <location>
        <begin position="35"/>
        <end position="53"/>
    </location>
</feature>